<sequence length="7018" mass="782878">MSAPNVLRVGTAENIFVECQDCTGGDIRVNIIVMNHPTKTKRLAFTTVTLNSANSFQELGQITIPVGDFSKDPSMKQYVYLQAQFPDRLLEKVVLVSFQSGYIFIQTDKTLYTPNSRVHYRMFAVTPRMEPVERDPATQTDASIVIEIVTPEGIILPLDPVSLKSGLHSGDFKLAEVVSPGLWKVVAKFHSNPQESFSAEFEVKEYVLPSFEVKLSPVSPFFYVDSQEFTVNIKATYLFGEEVHGTAYVVFGVLKEGEKKSLPNSLQRVQIQGGHGVVTLKREHITHIFPNVNELVGSSIYVAVSVLTESGSEMVEAQLRNIQIVTSPYAITFKRTPKYFKPGMSFDVAVEVVNPDGTPAQGIQVVVQPGGVQGNTANNGMAKLTINTEAGINRLAITAMTNVPQISRERQASATMEALPYKTKSNNYIHIGVDTAELQLGDNLKVNLNLNRQHNQENDITYLVLSRGQLVRHGRYRTKGQVLISLIIPVNKDMLPSFRIVAYYHTNDNEVVSDSVWVDVKDTCMGSLSLQSTRTAPSYEPRKMFGLRVTGDPGATVGLVAVDKGVYVLNNKHRLTQKKVWDIVEKYDTGCTPGGGKDGLSVFYDAGLLFESSTASGTAYRQELKCPQPSRRKRAVTIMDVRTSLLSQYKDALQRECCMDGLKDTPLSYTCEMRKEYITDGEACADAFLHCCKVLASQQADRKEENLQLARSEEDDNSYMDSNDISSRTNFPESWLWSDIKLPPCPQQTPNCATTSYERNVPLQDSITTWQFTGISLSRTHGICVGPSLEVIVRKEFFIDLRLPYSAVRGEQLEIKAILHNYSPDPATVRVDLNEQENICSSASKRGRYRQEVKVGPQTTRSVPFVIIPMKEGQFQIEVKAAVKDSSLNDGIIKTLRVVPAGVLVKSPQIIIIDPANKGEDGQQVEIINSGIPKKDLAPNTPTSTQISVTGREQVAVLVENAISGKSMGTLIYQPSGCGEQNMIHMTLPVIATTYLDKTNQWETVGFQKRNEALQHIKTGYTNELAYRKADGGFAVWQSYKSSTWLTAYVAKVFAMADNLVAVPENVICDAVKFLILNAQQPDGMFREVGSMIHGEMIGDVRGGDSDASMTAFCLIAMQESRTLCANTVNSLPGSIDKAVAYLERRLPSLTNPYAVAMTSYALANENKLNKEILYNFASPELSHWPVPKGRIYTLEATAYALLALVKAKDFEKARPVVRWFNQQQKVGGGYGSTQATIIVYQSVAEYWASAKEPEYDLNVDILLPGRSKPDKYNFNRNNHYATRTSKINDINQNVTVTATGTGEATVTLVSLYYARPKQQDSDCQKFNMSVELLPDKIDEEEKTYKLKIEVLYKDREHDATMSILDIGLLTGFTVNTNDLDLLSKGRARTISRYEMNTVLSERGSLIIYLDKVSHRRPEEISFRIHQTLKVGVLQPAAVSVYEYYDRNISASYYLPFPIIERHCVKFYHPERQAGKLLRLCKQEECTCAEENCSMQKREKISNDLRTAKACESTLTNKIDFVYKVRLEEFKDEGSTDIYNMWIDLVIKEGNNDVGPLGKLRTFLSYPHCRESLDLRIGSSYLIMGTSKDIHRDDQHQTIKDTCPQPSNNQTPNSTMAKTKELSKETKRTRNKIVDLHQAGKTESAIGKQLGVKKSTVGAIIRKWKTYKTTDNLPRSGAPRKISPRGVKMITRTVSKNPRTTRGDLVNDLQRAGTKVTKATISNTLRRQGLKSCSARRVPLLKPVHVQARLKFAREHLDDPEEDWENVICMGVETSCFALGLFFCKGTRTTDPCKGKNEWGHLPVEDFSKDTRIKQYVHLEAEFPDRLLEKVVLVSFLSGYIFIQTDKTLYTPESTVNYRVFGLRPNMEPVVKDQRQTDASVDIEIVNPDGIIMENDNRVLESGMQYRNYQIGDIVSFGTWKIVVKFHSNPQQSFTAEFEVKEYVLPSFEVKLTPTTPFFYVDSNELTINIKATYLFGEPVVGTAFVVFGVMAEGQKKSFPNSFQEVPIERGHGVVTLRREQITSTFPNINELVGRSIYVAVSVLTDNGGEMVHAESRGIHIVTSPYTINFKRTPRYFKPGMSFDVEIEVVHPDGTPAKGVPVVLTRDEKQILTKANGVARFSINSEPVDALDITARTRAPDIPSERQASATMTALPYDPQGGNYIHIGVTTAEVTLGEDLKVNFNLKMEDNTANDITYLLKLEPIVKGGTYEPRKSFGLRVTGDPGATVGLVAVDKAVYALNNKHRLTQKKVWDTVEKQDTGCTPGGGKDVMSVFYDAGLLFETSTGSGTSHRLDPRCPAPSRRKRSSSLRDVRTTLVSQYEDKVQRECCLDGMKDTPLSYTCERRSQYIVDGAACIEAFLNCCKEMESQQAERKLNNLILARSEEEDSDIDSTDIESRTTFPESWLWLNIILNSCPRDKPNCDTMSSDVRKPLPDSITTWQLTGISLSRTHGICVSDPLEVIVQKRFFIVLKVPEHAVRGEQLEIKAILHNYSEEGGTAVVDLMETKDVCSVASKRHKYRQEVKIGSQSTRSVSFVIIPMKDGQFSIDVKAFVKGSSYLQDGIVRKVKVVPEGVLIKSQKRVTLDPARKGVDNKQWEVLNSGIPEEDVVPNTEVNTQLSVTGTEQINALVDSVISGKSMGTLIRQPTGCGEQNMAGMTLPVIATIYLDTTSQWETVGFEKRDEALQHIRTGYQKQLAFRLKDGSFAVFEWREGSTWLTAYVAKVFAMASSVVAVDQSVICNAIKFLILKTQQPDGLFTEVGYVFSKEMRGDVLGTDSEASMTAFCLIAMQESRTLCAATVNVSMSPAYNSLPGSINKAVAFLERRLPSLTNPYAVAITSYALANENKLNQEILYKFASPDLSHWPAPGGHISTLEATAYALLALVKAKAFEKASPLVRWFNQQQKVGGGYGSTQATILVYQGVAEYWAKAEEPDYDLNVDITMLGRSLIRKYKIDKKNQYSTKTSKFTGVNRDVNVTATGKGEVTVTMVSLYYVMPKEKESDCQKFNLSVQLIPEDLDKDEKIYKLKIEVLFKDRNRDSDMTILDIGLLTGFIPNRADLKLLSEGRAATISKFEMNKFLSDRDSLIIYLKKVSHTQPEEIAFRLHQQVKTKVIQPAAVSVYEYYERESESCMKFYRPERRSGELLRLCIHDECTCAEESCSMQRKEKLRNEDRIEKACESTQTSKIDFGSNDVGPQGKLRRFLSHPHCREAIDLTTGKTYLIMGSSEYIYVHKKTQSKVMSAPNVLRVGTAENIFVECQDCTGGDIRVNIIVMNHPTKIKRLAFTTVTLNSANSFQELAQIKIPVGDFSKDPSMKQYVYLQAQFPDRLLEKVVLVSFQSGYIFIQTDKTLYTPNSRVHYRMFAVTPRMEPVERDPETQTDASIVIEIVTPEGIILPLNPVSLKSGLHSGDFKLAEVVSPGLWKVVAKFHSNPQENFSAEFEVKEYVLPSFEVKLSPVSPFFYVDSQEFTVNIKATYLFGQEVDGTAYVVFGVLTEGQKKSFPNSLQRVQIERGHGVVTLRREQITSSFPNINELVGRSIYVAVSVLTDNGGEMVEAELRGIHMVTSPYAINFKKTPKYFKPGMSLNIAIEVVNPDGTPAKGVPVVVGVAEDEVTLGDNLIINFIFNRQENAENDITYLLKLEPTRPAPTYEPLKMFGLRVTGDPEATVELVAVDNGIYVLNNKLRLTQKKVRVELCEEEHVCSAAFKRGKYHQEVQVGPETTRSVPFIIIPMKEGTYHIEVKAAVRNSVLNDGISKMLRVVPEGILIKSQKIITLDPAKKGVGGKQSEVINSKIPQKDLAPNTPVSTIISVVGGREQIGALLENVISGNSMGFLIRQPSGSGEQNMMTMTLPVIATIFLDTANQWETVGFEKRNEALQHIKAGYMNELVYRKNDGSFAVWAMHQSSTWLTAYVAKVFAMASNLVAMEGNIICDAIKFLILSTQQSDGLFREAGTIIQRDMTGDVLGTDSEASMTAFCLIAMQESRTLCAATVNSLPGSINKAVAFLERRLPSLTNPYAVAITSYALANENKLNQEILYKFASPDLSHWPAPGGHTSTLEATAYALLALVKAKAFEKASPLVRWFNQQQKVGGGYGSTQATIMVYQAVAEYMAKVKESEYDLDINIFFPGQSRPYRTTRPDMDPADTVGAREHAERSFQMIRSFVLLYPYLDHVDRRIGLEEVIDRLARDSWLLRRVPGLFEELLGALDTLPAKLQLFHLPQSLQPVKPKPQLQPAKSPPQLHPAKPQRQLQPQPQPWPASLQPAPLACLQASGFPASGPASESSALRALSLAFSPASRAFSPSLQPPSLSLSLRPSFRVFSLPSLQPSPAQLLVLAAWQPSLGVNRVRSLQPLAQPAVQPPSPQLSAPETELPSAPESPCSVPCPRRLSSSLLSAPETEPFPSAFPADTSPELIRRCHGRPKGSASAAGLRRVHAASACLSPRGFPPALPPLPSATRRFWASLRHRRRPLEGLTPSPPPAGLRAKVFAISPAASSQPPEGLRLRSHRRHQRVPASPPPAGLPAKVLPPPAGRRVSCLRLRHRHRPPEGPSLRHFAAGLRQGFLHPPPPPEGLRHYAAGHQRVLAFTFATGLPRVLPSPASRGSGLHLRLCRQWPPEALGSWLRLKIRLRPPPGEGPIPPPDPLRPSRIPPPHALHPPCLALLDFLGDVWKPSLEGGLSTGRDRTIASYEMSTALSEKGSLIIYLDKVSHTRPEEITFRMHQKLRVGNLQPAAVSVYEYYKPETPCMKFYHPERKSGELLRLCKNDECTCVEESCSMQRKEKTRNDYRIEKACERSLTDSIYFGALDVDSQGKLRTFLSHPHCREALSLITGKTYLIMGASSHISRDKHSQSTVCVKYETNRQGEDQATSSSTTSHGPQRASKGIRGISLFKDISREKGTKEFSSFSKLNIPLNTVKTVIIKWRKYGTTVTLPRTGRPSKIDDKTRRRKLVREAAKRPDSNIEGVAGISGQRSVQEHGGATRRQASTLQETCGGGRRRATTQQQDRYLRLCARRNRRSTARALQNDLQQATNVHVSAQTVRNRLHEGGMRARRPQVGVVLTAQHRAGRLAFAREHQDWQIRHWRPVLFTDESRFTLSTCDRRDRVWRRRGERSAACNILQHDRFGSGSVMVWGGISLGGRTALHVLARGSLTAIRYRDEILRPLVRPYAGAVGPGFLLMQDNARPHVAGVCQQFLQDEGIDAMDWPAHSPDLNPIEHIWDIMSRSIHQRHVAPQTVQELADALVQVWEEIPQETIRHLIRKHAQVLKVMSAPNVLRVGTAENIFVECQDCTGGDIRVEIRVMNYPTKTKRLTFTSVNLTSDKMYQGFGEIKISPVDFSQDPNTKQYVYLQAEFPDAELEKVVLVNFQSGYIYIQTDKTLYIPNSRAAAVPGSDAASQPMTAVGVVSKFADGVVGGHAVMREQGVQQRAEHTALGGASVQSQGGGCGAAHLHSLGIGLWKIVAKFHSKPQLNYSAEFEVKEYGICLVKMWMGQPMGYLGFCMRIEVVNPDGSPAKGVRVVVDPDEVHGLTSDNGMARLSINTEENPKPLTITLLLHHDGPVHRPHNCGRCTNPPVNLTLHLSLTREQDPEILELLHLRQDLSTHLERARHPFPVENHGLGFGGADSHPSRFTLGCKPLQYMLKACQPRQPHNIQRFEVLRADLIHPRRLATAELTNYLSDFGLGDGQVHLRDPSLRFLIGRQVGGIEEILEVFLPPSDNVPSRGRPIVLLHGLTELLPDPSFCLQDRPGCGLLGLPVPVNFQLRQESHRPTWSDEDSFFSLTASLTSGVHHRVQGLPGLPPRQAPETLRPQLRTGASVDNGGREHGPLGLNVPSLPRNLHKQQQEPYPPNPKAQGSDPLVHRSELQHMAAELGSYKQAHTSSPPLTLGSSRVVEGPAPLKELGSRAQAMRGGVPPLSQACGWGSQVSAWWLGLPSTTLELPRAKTNDPRISPERQAVANMTALPYNSNSNRYLHIGVDKAEVSVGENMKINLNLNRQENTQNDITYLILSRGQLVNYGRYSIERRVLISMIVTVTKNMLPSFRFIAYYHTNDNEVVSDSVWVDAKDSCMGSLKLESAMPSSSYEPRRMFGLKVTGDPGATVGLVAVDKGVYVLNNEHRLDQKKAISLFMSQYEDRLQRECCLDGMRDIPLSYTCEMRSEYIMDGAACVEAFLHCCKEMQNQRADSEEENTDLPPVTNEEEDSYIDTKEIVSRTKFPESWLWTDIKLPPCPESKPKCDTTSVRKDIPLQDSITTWQFTGISLSRTHGICVAEPLEVIVRKDFFIELKLPFSAVRGEQLEVKAVLYNYSPSPITVQVDLIEDAHLCSAASKRGKYRKEVKVGRQTTLSVPFVIIPTREGKYRVEVKAAVKESPLSDGVMKMLQVMPEGILVKFPMIVTLDPEKIGVDGKQIEIINSGIPRKNFVPNTPTSTQISVTGRKQDVIRNDIDWKSMDSLIYQPTGCGEENMIHMTLPVIATTYLDKTNQWQPVDIKRRDDALQHITTGYRTQLSYRKNDGSFAAYSDHQSSTWLTAYVAKLFAMASNLVVVESRYICDAVKFIILNAQHPNGLFREVGNVSHREMISLPGSIDKAVAYLERRLPSLTNPYAVTISSYALANENKLNKEILYKFSPPGFSHWQVPMGRVYTLEATAYALLALVKAQAFAEARPVVRWFNKQQRESGGFGSTQATIIVYQAVAEYWASPKRPEYDLNVDILLPGRSRPEKYKLNSKTHYATRTSKINDINQNVTVTATDKMDEDEKIYKLKIKVLFKDKERDASMSVLDVGLLTGFTVNTNDLGLMSTGRARTISNYKVNAAGSERSSLIISLDKVSHTRPEEITFRVHQTLNVGVLQPAAVSVYEYSDHQHSDQTHCVKFYHPERKAGQLLQLCRNDECTCAEVYKVRLEEFTDGLSTDIYTVRVLEVIKEGNDDVGPLGKLRTFLSYQHCRTALDLRKGKTYLIMGASKDIYIDQRSQSYQYVLGGRTWIEYWPTQAECKRKEYNATCSGMAEMVQQYTNFGCQQ</sequence>
<organism evidence="1 2">
    <name type="scientific">Scortum barcoo</name>
    <name type="common">barcoo grunter</name>
    <dbReference type="NCBI Taxonomy" id="214431"/>
    <lineage>
        <taxon>Eukaryota</taxon>
        <taxon>Metazoa</taxon>
        <taxon>Chordata</taxon>
        <taxon>Craniata</taxon>
        <taxon>Vertebrata</taxon>
        <taxon>Euteleostomi</taxon>
        <taxon>Actinopterygii</taxon>
        <taxon>Neopterygii</taxon>
        <taxon>Teleostei</taxon>
        <taxon>Neoteleostei</taxon>
        <taxon>Acanthomorphata</taxon>
        <taxon>Eupercaria</taxon>
        <taxon>Centrarchiformes</taxon>
        <taxon>Terapontoidei</taxon>
        <taxon>Terapontidae</taxon>
        <taxon>Scortum</taxon>
    </lineage>
</organism>
<proteinExistence type="predicted"/>
<dbReference type="EMBL" id="CM041553">
    <property type="protein sequence ID" value="KAI3352916.1"/>
    <property type="molecule type" value="Genomic_DNA"/>
</dbReference>
<gene>
    <name evidence="1" type="ORF">L3Q82_019490</name>
</gene>
<protein>
    <submittedName>
        <fullName evidence="1">Uncharacterized protein</fullName>
    </submittedName>
</protein>
<keyword evidence="2" id="KW-1185">Reference proteome</keyword>
<accession>A0ACB8VBA0</accession>
<dbReference type="Proteomes" id="UP000831701">
    <property type="component" value="Chromosome 23"/>
</dbReference>
<name>A0ACB8VBA0_9TELE</name>
<comment type="caution">
    <text evidence="1">The sequence shown here is derived from an EMBL/GenBank/DDBJ whole genome shotgun (WGS) entry which is preliminary data.</text>
</comment>
<reference evidence="1" key="1">
    <citation type="submission" date="2022-04" db="EMBL/GenBank/DDBJ databases">
        <title>Jade perch genome.</title>
        <authorList>
            <person name="Chao B."/>
        </authorList>
    </citation>
    <scope>NUCLEOTIDE SEQUENCE</scope>
    <source>
        <strain evidence="1">CB-2022</strain>
    </source>
</reference>
<evidence type="ECO:0000313" key="2">
    <source>
        <dbReference type="Proteomes" id="UP000831701"/>
    </source>
</evidence>
<evidence type="ECO:0000313" key="1">
    <source>
        <dbReference type="EMBL" id="KAI3352916.1"/>
    </source>
</evidence>